<sequence>MQSSPAQPAAFPYVYPKSRYEPAPPVDLNSREARERLSQSALKGFFKLCEAWKLREDDARELLGGPSKSAFYEWKRSPDRLLEVDRITRISYLLGIYKSLHIIYGDKLADEWVSLPNRNIIFKGSSPLAYMLAGGMPAMQTVRKLVDARRGGL</sequence>
<dbReference type="AlphaFoldDB" id="A0A411WYT7"/>
<dbReference type="Proteomes" id="UP000628442">
    <property type="component" value="Unassembled WGS sequence"/>
</dbReference>
<dbReference type="Proteomes" id="UP000292307">
    <property type="component" value="Chromosome"/>
</dbReference>
<dbReference type="RefSeq" id="WP_131145979.1">
    <property type="nucleotide sequence ID" value="NZ_BMWV01000004.1"/>
</dbReference>
<evidence type="ECO:0000313" key="3">
    <source>
        <dbReference type="Proteomes" id="UP000292307"/>
    </source>
</evidence>
<organism evidence="1 4">
    <name type="scientific">Pseudoduganella albidiflava</name>
    <dbReference type="NCBI Taxonomy" id="321983"/>
    <lineage>
        <taxon>Bacteria</taxon>
        <taxon>Pseudomonadati</taxon>
        <taxon>Pseudomonadota</taxon>
        <taxon>Betaproteobacteria</taxon>
        <taxon>Burkholderiales</taxon>
        <taxon>Oxalobacteraceae</taxon>
        <taxon>Telluria group</taxon>
        <taxon>Pseudoduganella</taxon>
    </lineage>
</organism>
<keyword evidence="3" id="KW-1185">Reference proteome</keyword>
<reference evidence="2 3" key="2">
    <citation type="submission" date="2019-02" db="EMBL/GenBank/DDBJ databases">
        <title>Draft Genome Sequences of Six Type Strains of the Genus Massilia.</title>
        <authorList>
            <person name="Miess H."/>
            <person name="Frediansyhah A."/>
            <person name="Gross H."/>
        </authorList>
    </citation>
    <scope>NUCLEOTIDE SEQUENCE [LARGE SCALE GENOMIC DNA]</scope>
    <source>
        <strain evidence="2 3">DSM 17472</strain>
    </source>
</reference>
<protein>
    <submittedName>
        <fullName evidence="2">DUF2384 domain-containing protein</fullName>
    </submittedName>
</protein>
<proteinExistence type="predicted"/>
<reference evidence="1" key="3">
    <citation type="submission" date="2022-12" db="EMBL/GenBank/DDBJ databases">
        <authorList>
            <person name="Sun Q."/>
            <person name="Kim S."/>
        </authorList>
    </citation>
    <scope>NUCLEOTIDE SEQUENCE</scope>
    <source>
        <strain evidence="1">KCTC 12343</strain>
    </source>
</reference>
<name>A0A411WYT7_9BURK</name>
<evidence type="ECO:0000313" key="4">
    <source>
        <dbReference type="Proteomes" id="UP000628442"/>
    </source>
</evidence>
<evidence type="ECO:0000313" key="2">
    <source>
        <dbReference type="EMBL" id="QBI01861.1"/>
    </source>
</evidence>
<dbReference type="EMBL" id="CP036401">
    <property type="protein sequence ID" value="QBI01861.1"/>
    <property type="molecule type" value="Genomic_DNA"/>
</dbReference>
<accession>A0A411WYT7</accession>
<dbReference type="OrthoDB" id="117888at2"/>
<dbReference type="EMBL" id="BMWV01000004">
    <property type="protein sequence ID" value="GGY39105.1"/>
    <property type="molecule type" value="Genomic_DNA"/>
</dbReference>
<gene>
    <name evidence="2" type="ORF">EYF70_14115</name>
    <name evidence="1" type="ORF">GCM10007387_21400</name>
</gene>
<evidence type="ECO:0000313" key="1">
    <source>
        <dbReference type="EMBL" id="GGY39105.1"/>
    </source>
</evidence>
<reference evidence="1" key="1">
    <citation type="journal article" date="2014" name="Int. J. Syst. Evol. Microbiol.">
        <title>Complete genome sequence of Corynebacterium casei LMG S-19264T (=DSM 44701T), isolated from a smear-ripened cheese.</title>
        <authorList>
            <consortium name="US DOE Joint Genome Institute (JGI-PGF)"/>
            <person name="Walter F."/>
            <person name="Albersmeier A."/>
            <person name="Kalinowski J."/>
            <person name="Ruckert C."/>
        </authorList>
    </citation>
    <scope>NUCLEOTIDE SEQUENCE</scope>
    <source>
        <strain evidence="1">KCTC 12343</strain>
    </source>
</reference>